<proteinExistence type="predicted"/>
<organism evidence="2 3">
    <name type="scientific">Evansella cellulosilytica (strain ATCC 21833 / DSM 2522 / FERM P-1141 / JCM 9156 / N-4)</name>
    <name type="common">Bacillus cellulosilyticus</name>
    <dbReference type="NCBI Taxonomy" id="649639"/>
    <lineage>
        <taxon>Bacteria</taxon>
        <taxon>Bacillati</taxon>
        <taxon>Bacillota</taxon>
        <taxon>Bacilli</taxon>
        <taxon>Bacillales</taxon>
        <taxon>Bacillaceae</taxon>
        <taxon>Evansella</taxon>
    </lineage>
</organism>
<evidence type="ECO:0000313" key="3">
    <source>
        <dbReference type="Proteomes" id="UP000001401"/>
    </source>
</evidence>
<feature type="transmembrane region" description="Helical" evidence="1">
    <location>
        <begin position="141"/>
        <end position="159"/>
    </location>
</feature>
<evidence type="ECO:0000256" key="1">
    <source>
        <dbReference type="SAM" id="Phobius"/>
    </source>
</evidence>
<dbReference type="HOGENOM" id="CLU_091681_0_0_9"/>
<dbReference type="Proteomes" id="UP000001401">
    <property type="component" value="Chromosome"/>
</dbReference>
<keyword evidence="3" id="KW-1185">Reference proteome</keyword>
<accession>E6TVK6</accession>
<feature type="transmembrane region" description="Helical" evidence="1">
    <location>
        <begin position="41"/>
        <end position="61"/>
    </location>
</feature>
<dbReference type="EMBL" id="CP002394">
    <property type="protein sequence ID" value="ADU32134.1"/>
    <property type="molecule type" value="Genomic_DNA"/>
</dbReference>
<dbReference type="AlphaFoldDB" id="E6TVK6"/>
<dbReference type="Pfam" id="PF24838">
    <property type="entry name" value="8xMP"/>
    <property type="match status" value="1"/>
</dbReference>
<keyword evidence="1" id="KW-0472">Membrane</keyword>
<dbReference type="RefSeq" id="WP_013490464.1">
    <property type="nucleotide sequence ID" value="NC_014829.1"/>
</dbReference>
<feature type="transmembrane region" description="Helical" evidence="1">
    <location>
        <begin position="171"/>
        <end position="194"/>
    </location>
</feature>
<feature type="transmembrane region" description="Helical" evidence="1">
    <location>
        <begin position="67"/>
        <end position="86"/>
    </location>
</feature>
<evidence type="ECO:0000313" key="2">
    <source>
        <dbReference type="EMBL" id="ADU32134.1"/>
    </source>
</evidence>
<dbReference type="KEGG" id="bco:Bcell_3895"/>
<dbReference type="InterPro" id="IPR056918">
    <property type="entry name" value="8xMP"/>
</dbReference>
<keyword evidence="1" id="KW-0812">Transmembrane</keyword>
<dbReference type="eggNOG" id="ENOG5032R2K">
    <property type="taxonomic scope" value="Bacteria"/>
</dbReference>
<name>E6TVK6_EVAC2</name>
<gene>
    <name evidence="2" type="ordered locus">Bcell_3895</name>
</gene>
<keyword evidence="1" id="KW-1133">Transmembrane helix</keyword>
<reference evidence="2" key="1">
    <citation type="submission" date="2010-12" db="EMBL/GenBank/DDBJ databases">
        <title>Complete sequence of Bacillus cellulosilyticus DSM 2522.</title>
        <authorList>
            <consortium name="US DOE Joint Genome Institute"/>
            <person name="Lucas S."/>
            <person name="Copeland A."/>
            <person name="Lapidus A."/>
            <person name="Cheng J.-F."/>
            <person name="Bruce D."/>
            <person name="Goodwin L."/>
            <person name="Pitluck S."/>
            <person name="Chertkov O."/>
            <person name="Detter J.C."/>
            <person name="Han C."/>
            <person name="Tapia R."/>
            <person name="Land M."/>
            <person name="Hauser L."/>
            <person name="Jeffries C."/>
            <person name="Kyrpides N."/>
            <person name="Ivanova N."/>
            <person name="Mikhailova N."/>
            <person name="Brumm P."/>
            <person name="Mead D."/>
            <person name="Woyke T."/>
        </authorList>
    </citation>
    <scope>NUCLEOTIDE SEQUENCE [LARGE SCALE GENOMIC DNA]</scope>
    <source>
        <strain evidence="2">DSM 2522</strain>
    </source>
</reference>
<protein>
    <submittedName>
        <fullName evidence="2">Uncharacterized protein</fullName>
    </submittedName>
</protein>
<dbReference type="OrthoDB" id="9153185at2"/>
<sequence length="219" mass="26006">MIDRDDQYQKSFSCNKKIREEALRQALDIRKFEIELYWKRATYFWTFLAATFAGYFLVHSIDSPPQLLIFIICNLGFMFSLSWFLVNKGSKFWQNNWERHVDRLEDTEMGPLYKTVIMKEGLSKWSSIEEFPFSVSKINQILSLYITLLWLILLLNSIGELLEFSISEGSISINMKLLPLIITILTIYFIYLFIKKGVSNIKKREEKVEIKKRETERNI</sequence>